<organism evidence="2 3">
    <name type="scientific">Haematococcus lacustris</name>
    <name type="common">Green alga</name>
    <name type="synonym">Haematococcus pluvialis</name>
    <dbReference type="NCBI Taxonomy" id="44745"/>
    <lineage>
        <taxon>Eukaryota</taxon>
        <taxon>Viridiplantae</taxon>
        <taxon>Chlorophyta</taxon>
        <taxon>core chlorophytes</taxon>
        <taxon>Chlorophyceae</taxon>
        <taxon>CS clade</taxon>
        <taxon>Chlamydomonadales</taxon>
        <taxon>Haematococcaceae</taxon>
        <taxon>Haematococcus</taxon>
    </lineage>
</organism>
<protein>
    <submittedName>
        <fullName evidence="2">Uncharacterized protein</fullName>
    </submittedName>
</protein>
<accession>A0A699YLZ0</accession>
<reference evidence="2 3" key="1">
    <citation type="submission" date="2020-02" db="EMBL/GenBank/DDBJ databases">
        <title>Draft genome sequence of Haematococcus lacustris strain NIES-144.</title>
        <authorList>
            <person name="Morimoto D."/>
            <person name="Nakagawa S."/>
            <person name="Yoshida T."/>
            <person name="Sawayama S."/>
        </authorList>
    </citation>
    <scope>NUCLEOTIDE SEQUENCE [LARGE SCALE GENOMIC DNA]</scope>
    <source>
        <strain evidence="2 3">NIES-144</strain>
    </source>
</reference>
<dbReference type="AlphaFoldDB" id="A0A699YLZ0"/>
<name>A0A699YLZ0_HAELA</name>
<proteinExistence type="predicted"/>
<sequence>MAPRTSQEATPAAASEPGPSIPPPAKRSKRTKAEQAAGPTQPTKAAKAKPAPQPGSAEHAAHRGEQVAPTGAVLVASAGKAARQGQGVPRPGLQVAARQATKDPARCGTVVCGPPILSCHQLTPSACKTCQLYTTALRRQAMM</sequence>
<dbReference type="EMBL" id="BLLF01000192">
    <property type="protein sequence ID" value="GFH08888.1"/>
    <property type="molecule type" value="Genomic_DNA"/>
</dbReference>
<evidence type="ECO:0000313" key="2">
    <source>
        <dbReference type="EMBL" id="GFH08888.1"/>
    </source>
</evidence>
<gene>
    <name evidence="2" type="ORF">HaLaN_03927</name>
</gene>
<feature type="region of interest" description="Disordered" evidence="1">
    <location>
        <begin position="1"/>
        <end position="97"/>
    </location>
</feature>
<dbReference type="Proteomes" id="UP000485058">
    <property type="component" value="Unassembled WGS sequence"/>
</dbReference>
<feature type="compositionally biased region" description="Low complexity" evidence="1">
    <location>
        <begin position="35"/>
        <end position="50"/>
    </location>
</feature>
<evidence type="ECO:0000313" key="3">
    <source>
        <dbReference type="Proteomes" id="UP000485058"/>
    </source>
</evidence>
<keyword evidence="3" id="KW-1185">Reference proteome</keyword>
<evidence type="ECO:0000256" key="1">
    <source>
        <dbReference type="SAM" id="MobiDB-lite"/>
    </source>
</evidence>
<comment type="caution">
    <text evidence="2">The sequence shown here is derived from an EMBL/GenBank/DDBJ whole genome shotgun (WGS) entry which is preliminary data.</text>
</comment>